<dbReference type="PANTHER" id="PTHR11733">
    <property type="entry name" value="ZINC METALLOPROTEASE FAMILY M13 NEPRILYSIN-RELATED"/>
    <property type="match status" value="1"/>
</dbReference>
<evidence type="ECO:0000259" key="2">
    <source>
        <dbReference type="Pfam" id="PF01431"/>
    </source>
</evidence>
<dbReference type="GO" id="GO:0004222">
    <property type="term" value="F:metalloendopeptidase activity"/>
    <property type="evidence" value="ECO:0007669"/>
    <property type="project" value="InterPro"/>
</dbReference>
<dbReference type="Gene3D" id="3.40.390.10">
    <property type="entry name" value="Collagenase (Catalytic Domain)"/>
    <property type="match status" value="1"/>
</dbReference>
<feature type="domain" description="Peptidase M13 C-terminal" evidence="2">
    <location>
        <begin position="7"/>
        <end position="118"/>
    </location>
</feature>
<dbReference type="SUPFAM" id="SSF55486">
    <property type="entry name" value="Metalloproteases ('zincins'), catalytic domain"/>
    <property type="match status" value="1"/>
</dbReference>
<dbReference type="GO" id="GO:0016485">
    <property type="term" value="P:protein processing"/>
    <property type="evidence" value="ECO:0007669"/>
    <property type="project" value="TreeGrafter"/>
</dbReference>
<protein>
    <submittedName>
        <fullName evidence="3">Peptidase family M13</fullName>
    </submittedName>
</protein>
<comment type="similarity">
    <text evidence="1">Belongs to the peptidase M13 family.</text>
</comment>
<dbReference type="PROSITE" id="PS51885">
    <property type="entry name" value="NEPRILYSIN"/>
    <property type="match status" value="1"/>
</dbReference>
<keyword evidence="4" id="KW-1185">Reference proteome</keyword>
<dbReference type="InterPro" id="IPR018497">
    <property type="entry name" value="Peptidase_M13_C"/>
</dbReference>
<organism evidence="3 4">
    <name type="scientific">Teladorsagia circumcincta</name>
    <name type="common">Brown stomach worm</name>
    <name type="synonym">Ostertagia circumcincta</name>
    <dbReference type="NCBI Taxonomy" id="45464"/>
    <lineage>
        <taxon>Eukaryota</taxon>
        <taxon>Metazoa</taxon>
        <taxon>Ecdysozoa</taxon>
        <taxon>Nematoda</taxon>
        <taxon>Chromadorea</taxon>
        <taxon>Rhabditida</taxon>
        <taxon>Rhabditina</taxon>
        <taxon>Rhabditomorpha</taxon>
        <taxon>Strongyloidea</taxon>
        <taxon>Trichostrongylidae</taxon>
        <taxon>Teladorsagia</taxon>
    </lineage>
</organism>
<name>A0A2G9U1Q5_TELCI</name>
<dbReference type="AlphaFoldDB" id="A0A2G9U1Q5"/>
<dbReference type="EMBL" id="KZ350213">
    <property type="protein sequence ID" value="PIO64115.1"/>
    <property type="molecule type" value="Genomic_DNA"/>
</dbReference>
<dbReference type="PANTHER" id="PTHR11733:SF167">
    <property type="entry name" value="FI17812P1-RELATED"/>
    <property type="match status" value="1"/>
</dbReference>
<dbReference type="Proteomes" id="UP000230423">
    <property type="component" value="Unassembled WGS sequence"/>
</dbReference>
<dbReference type="InterPro" id="IPR000718">
    <property type="entry name" value="Peptidase_M13"/>
</dbReference>
<dbReference type="InterPro" id="IPR024079">
    <property type="entry name" value="MetalloPept_cat_dom_sf"/>
</dbReference>
<gene>
    <name evidence="3" type="ORF">TELCIR_14267</name>
</gene>
<dbReference type="Pfam" id="PF01431">
    <property type="entry name" value="Peptidase_M13"/>
    <property type="match status" value="1"/>
</dbReference>
<evidence type="ECO:0000256" key="1">
    <source>
        <dbReference type="ARBA" id="ARBA00007357"/>
    </source>
</evidence>
<sequence>IPKFNISLNGTLSLGENTADNEGLKIAYKAYRHYISKQKNAGETETLDGFTPDQMFFLGASSLWCRKNAEFTVVIGLTDEHSPAEYRVNQVFLNAPEFASAFHCSPSSKMNPKTRCSIW</sequence>
<evidence type="ECO:0000313" key="4">
    <source>
        <dbReference type="Proteomes" id="UP000230423"/>
    </source>
</evidence>
<evidence type="ECO:0000313" key="3">
    <source>
        <dbReference type="EMBL" id="PIO64115.1"/>
    </source>
</evidence>
<accession>A0A2G9U1Q5</accession>
<feature type="non-terminal residue" evidence="3">
    <location>
        <position position="1"/>
    </location>
</feature>
<dbReference type="OrthoDB" id="5873741at2759"/>
<dbReference type="GO" id="GO:0005886">
    <property type="term" value="C:plasma membrane"/>
    <property type="evidence" value="ECO:0007669"/>
    <property type="project" value="TreeGrafter"/>
</dbReference>
<proteinExistence type="inferred from homology"/>
<reference evidence="3 4" key="1">
    <citation type="submission" date="2015-09" db="EMBL/GenBank/DDBJ databases">
        <title>Draft genome of the parasitic nematode Teladorsagia circumcincta isolate WARC Sus (inbred).</title>
        <authorList>
            <person name="Mitreva M."/>
        </authorList>
    </citation>
    <scope>NUCLEOTIDE SEQUENCE [LARGE SCALE GENOMIC DNA]</scope>
    <source>
        <strain evidence="3 4">S</strain>
    </source>
</reference>